<keyword evidence="1" id="KW-0833">Ubl conjugation pathway</keyword>
<sequence>MNFIQEYSELENLISFIVKYEIITIRELELIQLYKGFNMFNSIQKFLNELDIKEKCQSVLKFITGSIKIPTRRQIMIQWSNNSGEYNRVSYSSTCFSKICFSENYENPITFYNNLKSVLLECLTGIHER</sequence>
<protein>
    <recommendedName>
        <fullName evidence="2">HECT domain-containing protein</fullName>
    </recommendedName>
</protein>
<dbReference type="OrthoDB" id="2449951at2759"/>
<gene>
    <name evidence="3" type="ORF">Glove_328g116</name>
</gene>
<accession>A0A397HQ37</accession>
<dbReference type="InterPro" id="IPR000569">
    <property type="entry name" value="HECT_dom"/>
</dbReference>
<dbReference type="InterPro" id="IPR035983">
    <property type="entry name" value="Hect_E3_ubiquitin_ligase"/>
</dbReference>
<dbReference type="Pfam" id="PF00632">
    <property type="entry name" value="HECT"/>
    <property type="match status" value="1"/>
</dbReference>
<reference evidence="3 4" key="1">
    <citation type="submission" date="2018-08" db="EMBL/GenBank/DDBJ databases">
        <title>Genome and evolution of the arbuscular mycorrhizal fungus Diversispora epigaea (formerly Glomus versiforme) and its bacterial endosymbionts.</title>
        <authorList>
            <person name="Sun X."/>
            <person name="Fei Z."/>
            <person name="Harrison M."/>
        </authorList>
    </citation>
    <scope>NUCLEOTIDE SEQUENCE [LARGE SCALE GENOMIC DNA]</scope>
    <source>
        <strain evidence="3 4">IT104</strain>
    </source>
</reference>
<comment type="caution">
    <text evidence="3">The sequence shown here is derived from an EMBL/GenBank/DDBJ whole genome shotgun (WGS) entry which is preliminary data.</text>
</comment>
<evidence type="ECO:0000256" key="1">
    <source>
        <dbReference type="ARBA" id="ARBA00022786"/>
    </source>
</evidence>
<dbReference type="GO" id="GO:0004842">
    <property type="term" value="F:ubiquitin-protein transferase activity"/>
    <property type="evidence" value="ECO:0007669"/>
    <property type="project" value="InterPro"/>
</dbReference>
<dbReference type="SUPFAM" id="SSF56204">
    <property type="entry name" value="Hect, E3 ligase catalytic domain"/>
    <property type="match status" value="1"/>
</dbReference>
<evidence type="ECO:0000313" key="4">
    <source>
        <dbReference type="Proteomes" id="UP000266861"/>
    </source>
</evidence>
<keyword evidence="4" id="KW-1185">Reference proteome</keyword>
<dbReference type="Proteomes" id="UP000266861">
    <property type="component" value="Unassembled WGS sequence"/>
</dbReference>
<evidence type="ECO:0000259" key="2">
    <source>
        <dbReference type="Pfam" id="PF00632"/>
    </source>
</evidence>
<dbReference type="EMBL" id="PQFF01000300">
    <property type="protein sequence ID" value="RHZ63706.1"/>
    <property type="molecule type" value="Genomic_DNA"/>
</dbReference>
<proteinExistence type="predicted"/>
<organism evidence="3 4">
    <name type="scientific">Diversispora epigaea</name>
    <dbReference type="NCBI Taxonomy" id="1348612"/>
    <lineage>
        <taxon>Eukaryota</taxon>
        <taxon>Fungi</taxon>
        <taxon>Fungi incertae sedis</taxon>
        <taxon>Mucoromycota</taxon>
        <taxon>Glomeromycotina</taxon>
        <taxon>Glomeromycetes</taxon>
        <taxon>Diversisporales</taxon>
        <taxon>Diversisporaceae</taxon>
        <taxon>Diversispora</taxon>
    </lineage>
</organism>
<feature type="domain" description="HECT" evidence="2">
    <location>
        <begin position="9"/>
        <end position="122"/>
    </location>
</feature>
<name>A0A397HQ37_9GLOM</name>
<evidence type="ECO:0000313" key="3">
    <source>
        <dbReference type="EMBL" id="RHZ63706.1"/>
    </source>
</evidence>
<dbReference type="AlphaFoldDB" id="A0A397HQ37"/>